<dbReference type="Proteomes" id="UP001597417">
    <property type="component" value="Unassembled WGS sequence"/>
</dbReference>
<dbReference type="InterPro" id="IPR017438">
    <property type="entry name" value="ATP-NAD_kinase_N"/>
</dbReference>
<dbReference type="EMBL" id="JBHUKR010000007">
    <property type="protein sequence ID" value="MFD2417834.1"/>
    <property type="molecule type" value="Genomic_DNA"/>
</dbReference>
<organism evidence="1 2">
    <name type="scientific">Amycolatopsis pigmentata</name>
    <dbReference type="NCBI Taxonomy" id="450801"/>
    <lineage>
        <taxon>Bacteria</taxon>
        <taxon>Bacillati</taxon>
        <taxon>Actinomycetota</taxon>
        <taxon>Actinomycetes</taxon>
        <taxon>Pseudonocardiales</taxon>
        <taxon>Pseudonocardiaceae</taxon>
        <taxon>Amycolatopsis</taxon>
    </lineage>
</organism>
<protein>
    <recommendedName>
        <fullName evidence="3">DAGKc domain-containing protein</fullName>
    </recommendedName>
</protein>
<dbReference type="Gene3D" id="3.40.50.10330">
    <property type="entry name" value="Probable inorganic polyphosphate/atp-NAD kinase, domain 1"/>
    <property type="match status" value="1"/>
</dbReference>
<keyword evidence="2" id="KW-1185">Reference proteome</keyword>
<gene>
    <name evidence="1" type="ORF">ACFSXZ_16030</name>
</gene>
<name>A0ABW5FS37_9PSEU</name>
<reference evidence="2" key="1">
    <citation type="journal article" date="2019" name="Int. J. Syst. Evol. Microbiol.">
        <title>The Global Catalogue of Microorganisms (GCM) 10K type strain sequencing project: providing services to taxonomists for standard genome sequencing and annotation.</title>
        <authorList>
            <consortium name="The Broad Institute Genomics Platform"/>
            <consortium name="The Broad Institute Genome Sequencing Center for Infectious Disease"/>
            <person name="Wu L."/>
            <person name="Ma J."/>
        </authorList>
    </citation>
    <scope>NUCLEOTIDE SEQUENCE [LARGE SCALE GENOMIC DNA]</scope>
    <source>
        <strain evidence="2">CGMCC 4.7645</strain>
    </source>
</reference>
<dbReference type="RefSeq" id="WP_378265818.1">
    <property type="nucleotide sequence ID" value="NZ_JBHUKR010000007.1"/>
</dbReference>
<comment type="caution">
    <text evidence="1">The sequence shown here is derived from an EMBL/GenBank/DDBJ whole genome shotgun (WGS) entry which is preliminary data.</text>
</comment>
<accession>A0ABW5FS37</accession>
<proteinExistence type="predicted"/>
<sequence>MSVTEEHVARRLVLVCGATDVLPRLPDLVERVPSRPGKAEIDPLLSAHPDVPLVVAGSDADLAAVVVRLLRKEKLAGTPVGFVPTVAGSEVARRWGLPLDPARALEVALTAEPDPVPLVRDDAGGVLVAKGTIGPVRGVAYCDDFVALRGAARAIEVWPDAVAGLAVRVRKGLFKSGETVTSRAFQLGCAPARPRYDGVEHPRPVERWTWYRHTEDLRLIRSAE</sequence>
<evidence type="ECO:0000313" key="1">
    <source>
        <dbReference type="EMBL" id="MFD2417834.1"/>
    </source>
</evidence>
<evidence type="ECO:0000313" key="2">
    <source>
        <dbReference type="Proteomes" id="UP001597417"/>
    </source>
</evidence>
<evidence type="ECO:0008006" key="3">
    <source>
        <dbReference type="Google" id="ProtNLM"/>
    </source>
</evidence>